<dbReference type="EMBL" id="CP001678">
    <property type="protein sequence ID" value="ACT58911.1"/>
    <property type="molecule type" value="Genomic_DNA"/>
</dbReference>
<evidence type="ECO:0000256" key="6">
    <source>
        <dbReference type="ARBA" id="ARBA00023136"/>
    </source>
</evidence>
<feature type="transmembrane region" description="Helical" evidence="7">
    <location>
        <begin position="24"/>
        <end position="41"/>
    </location>
</feature>
<evidence type="ECO:0000256" key="2">
    <source>
        <dbReference type="ARBA" id="ARBA00006228"/>
    </source>
</evidence>
<gene>
    <name evidence="8" type="ordered locus">Hbal_1219</name>
</gene>
<evidence type="ECO:0000256" key="4">
    <source>
        <dbReference type="ARBA" id="ARBA00022692"/>
    </source>
</evidence>
<evidence type="ECO:0000256" key="1">
    <source>
        <dbReference type="ARBA" id="ARBA00004651"/>
    </source>
</evidence>
<dbReference type="AlphaFoldDB" id="C6XI85"/>
<reference evidence="9" key="1">
    <citation type="journal article" date="2011" name="J. Bacteriol.">
        <title>Genome sequences of eight morphologically diverse alphaproteobacteria.</title>
        <authorList>
            <consortium name="US DOE Joint Genome Institute"/>
            <person name="Brown P.J."/>
            <person name="Kysela D.T."/>
            <person name="Buechlein A."/>
            <person name="Hemmerich C."/>
            <person name="Brun Y.V."/>
        </authorList>
    </citation>
    <scope>NUCLEOTIDE SEQUENCE [LARGE SCALE GENOMIC DNA]</scope>
    <source>
        <strain evidence="9">ATCC 49814 / DSM 5838 / IFAM 1418</strain>
    </source>
</reference>
<name>C6XI85_HIRBI</name>
<dbReference type="OrthoDB" id="9807187at2"/>
<keyword evidence="9" id="KW-1185">Reference proteome</keyword>
<protein>
    <submittedName>
        <fullName evidence="8">Cation antiporter</fullName>
    </submittedName>
</protein>
<keyword evidence="6 7" id="KW-0472">Membrane</keyword>
<dbReference type="Pfam" id="PF01899">
    <property type="entry name" value="MNHE"/>
    <property type="match status" value="1"/>
</dbReference>
<dbReference type="RefSeq" id="WP_015827061.1">
    <property type="nucleotide sequence ID" value="NC_012982.1"/>
</dbReference>
<dbReference type="HOGENOM" id="CLU_086615_2_0_5"/>
<keyword evidence="5 7" id="KW-1133">Transmembrane helix</keyword>
<dbReference type="KEGG" id="hba:Hbal_1219"/>
<evidence type="ECO:0000313" key="9">
    <source>
        <dbReference type="Proteomes" id="UP000002745"/>
    </source>
</evidence>
<dbReference type="InterPro" id="IPR002758">
    <property type="entry name" value="Cation_antiport_E"/>
</dbReference>
<evidence type="ECO:0000313" key="8">
    <source>
        <dbReference type="EMBL" id="ACT58911.1"/>
    </source>
</evidence>
<dbReference type="Proteomes" id="UP000002745">
    <property type="component" value="Chromosome"/>
</dbReference>
<keyword evidence="4 7" id="KW-0812">Transmembrane</keyword>
<accession>C6XI85</accession>
<evidence type="ECO:0000256" key="3">
    <source>
        <dbReference type="ARBA" id="ARBA00022475"/>
    </source>
</evidence>
<dbReference type="PANTHER" id="PTHR34584:SF1">
    <property type="entry name" value="NA(+)_H(+) ANTIPORTER SUBUNIT E1"/>
    <property type="match status" value="1"/>
</dbReference>
<proteinExistence type="inferred from homology"/>
<dbReference type="GO" id="GO:0008324">
    <property type="term" value="F:monoatomic cation transmembrane transporter activity"/>
    <property type="evidence" value="ECO:0007669"/>
    <property type="project" value="InterPro"/>
</dbReference>
<evidence type="ECO:0000256" key="5">
    <source>
        <dbReference type="ARBA" id="ARBA00022989"/>
    </source>
</evidence>
<dbReference type="eggNOG" id="COG1863">
    <property type="taxonomic scope" value="Bacteria"/>
</dbReference>
<dbReference type="STRING" id="582402.Hbal_1219"/>
<evidence type="ECO:0000256" key="7">
    <source>
        <dbReference type="SAM" id="Phobius"/>
    </source>
</evidence>
<comment type="subcellular location">
    <subcellularLocation>
        <location evidence="1">Cell membrane</location>
        <topology evidence="1">Multi-pass membrane protein</topology>
    </subcellularLocation>
</comment>
<keyword evidence="3" id="KW-1003">Cell membrane</keyword>
<dbReference type="GO" id="GO:0005886">
    <property type="term" value="C:plasma membrane"/>
    <property type="evidence" value="ECO:0007669"/>
    <property type="project" value="UniProtKB-SubCell"/>
</dbReference>
<organism evidence="8 9">
    <name type="scientific">Hirschia baltica (strain ATCC 49814 / DSM 5838 / IFAM 1418)</name>
    <dbReference type="NCBI Taxonomy" id="582402"/>
    <lineage>
        <taxon>Bacteria</taxon>
        <taxon>Pseudomonadati</taxon>
        <taxon>Pseudomonadota</taxon>
        <taxon>Alphaproteobacteria</taxon>
        <taxon>Hyphomonadales</taxon>
        <taxon>Hyphomonadaceae</taxon>
        <taxon>Hirschia</taxon>
    </lineage>
</organism>
<dbReference type="PANTHER" id="PTHR34584">
    <property type="entry name" value="NA(+)/H(+) ANTIPORTER SUBUNIT E1"/>
    <property type="match status" value="1"/>
</dbReference>
<comment type="similarity">
    <text evidence="2">Belongs to the CPA3 antiporters (TC 2.A.63) subunit E family.</text>
</comment>
<sequence length="159" mass="17532">MTYLVGLIVGISIFWFGLSGHFDFPILHMGIGSIVFVIWFCHRLKILDVEASPYMLMPRALGYWVWLGGEIIKANMVVLKAALRVTPDIEPAMARVKTSCKSDLAKVTFANSITLTPGTVTIDLEGDELIVHGLYAADVAPGSFDEMDRRTSEAIDGKR</sequence>